<dbReference type="GO" id="GO:0031012">
    <property type="term" value="C:extracellular matrix"/>
    <property type="evidence" value="ECO:0007669"/>
    <property type="project" value="TreeGrafter"/>
</dbReference>
<dbReference type="PANTHER" id="PTHR33395">
    <property type="entry name" value="TRANSCRIPTASE, PUTATIVE-RELATED-RELATED"/>
    <property type="match status" value="1"/>
</dbReference>
<dbReference type="GO" id="GO:0061343">
    <property type="term" value="P:cell adhesion involved in heart morphogenesis"/>
    <property type="evidence" value="ECO:0007669"/>
    <property type="project" value="TreeGrafter"/>
</dbReference>
<evidence type="ECO:0000256" key="5">
    <source>
        <dbReference type="ARBA" id="ARBA00023136"/>
    </source>
</evidence>
<feature type="region of interest" description="Disordered" evidence="6">
    <location>
        <begin position="442"/>
        <end position="464"/>
    </location>
</feature>
<evidence type="ECO:0000256" key="4">
    <source>
        <dbReference type="ARBA" id="ARBA00022989"/>
    </source>
</evidence>
<gene>
    <name evidence="8" type="ORF">MEDL_59461</name>
</gene>
<protein>
    <recommendedName>
        <fullName evidence="7">Reverse transcriptase domain-containing protein</fullName>
    </recommendedName>
</protein>
<organism evidence="8 9">
    <name type="scientific">Mytilus edulis</name>
    <name type="common">Blue mussel</name>
    <dbReference type="NCBI Taxonomy" id="6550"/>
    <lineage>
        <taxon>Eukaryota</taxon>
        <taxon>Metazoa</taxon>
        <taxon>Spiralia</taxon>
        <taxon>Lophotrochozoa</taxon>
        <taxon>Mollusca</taxon>
        <taxon>Bivalvia</taxon>
        <taxon>Autobranchia</taxon>
        <taxon>Pteriomorphia</taxon>
        <taxon>Mytilida</taxon>
        <taxon>Mytiloidea</taxon>
        <taxon>Mytilidae</taxon>
        <taxon>Mytilinae</taxon>
        <taxon>Mytilus</taxon>
    </lineage>
</organism>
<dbReference type="GO" id="GO:0007508">
    <property type="term" value="P:larval heart development"/>
    <property type="evidence" value="ECO:0007669"/>
    <property type="project" value="TreeGrafter"/>
</dbReference>
<comment type="similarity">
    <text evidence="2">Belongs to the polycystin family.</text>
</comment>
<dbReference type="SUPFAM" id="SSF56219">
    <property type="entry name" value="DNase I-like"/>
    <property type="match status" value="1"/>
</dbReference>
<dbReference type="PROSITE" id="PS50878">
    <property type="entry name" value="RT_POL"/>
    <property type="match status" value="1"/>
</dbReference>
<sequence length="983" mass="114294">MPKYEKVNVSNDLTQSEREQEKVLWAEAKKLQEQCISGNTNTREKVFNGENVNSFAVLPKLNCFYTNADQLFNKLSELIVRARDNKPNIIGITEVKPKVNRYKPSKAEYSLPEVGNYKMYEKNLETDEGRGLLLYIDSNLESTEVNMEAQFQENIFIKIKLNQNDKLLIGLIYRSPSNNTKEYNDKLTELISEATQKGFSHILIMGDFNYPAIDWEIWNTKGENVNSIENRFLESIQENFLFQHTTKPTRWRGTDTPHTLDLILTNEEEMINNLEYMSPLEKSDHCVLSFDYNCYINIKNKPRIAKLYDHGNYHDFKLELDKISWQEEIKDDFSVDTNWKYFLTTLNELEQRFVPTTKMTQIGKKKNGRQKTRELIKRKNILSTKIVTNQDPEIRAEYNRVRNKTKSSVNKLKKKFEKGLSENAKANPKAIWSYVKSKSKTREGIGDLHTDPDDTKSPKTDDDKEKAEILSEYFASVFTQEPDDEIPVPNPINIENELTDLIINKDMIMKHLKKLKIDKSPGPDKLHPRLLRETMESIAEPLSLIFNQSLNEKTVPKEWKNALVSAIFKKGNKSQAKNYRPVSLTSVVCKILEKIIREHIIKHMKLNRLFSNKQYGFISGRSTTLQLLEVIDKWTEAIDDGYEVTTASNLYTWVDETLIPSLFPRYHSNGDQLNANRRLYVHDQVNFRVGPMTLRQLRTVQAWESRPCVRGQAVYNMTYAAWNFVSSADIWGLPATRLHSTYGGGGYIAEFIVNYNISRLLLNDLYKYTWIDRKTRAILTEFTLYNVDDNVFVFITFLTEFLETEPIRHHIERNSDVIVVLLDSTKAFDTVWHDVLLYKLHKYGVTGDLWLLIDEIYSDMRSSVLFNGRLSRWFELKRGVRQGGILSALLYLVYINDLLCIIEDSKLGCVLLDISVSSSVQNDDIALLSTTEKGMQHLIYICQTYSEKWAFKFLRLKATSNVIQRRTRMLQAILLCMMTSYHS</sequence>
<dbReference type="InterPro" id="IPR000477">
    <property type="entry name" value="RT_dom"/>
</dbReference>
<evidence type="ECO:0000313" key="8">
    <source>
        <dbReference type="EMBL" id="CAG2247558.1"/>
    </source>
</evidence>
<keyword evidence="9" id="KW-1185">Reference proteome</keyword>
<evidence type="ECO:0000256" key="6">
    <source>
        <dbReference type="SAM" id="MobiDB-lite"/>
    </source>
</evidence>
<comment type="subcellular location">
    <subcellularLocation>
        <location evidence="1">Membrane</location>
        <topology evidence="1">Multi-pass membrane protein</topology>
    </subcellularLocation>
</comment>
<dbReference type="InterPro" id="IPR005135">
    <property type="entry name" value="Endo/exonuclease/phosphatase"/>
</dbReference>
<dbReference type="GO" id="GO:0016020">
    <property type="term" value="C:membrane"/>
    <property type="evidence" value="ECO:0007669"/>
    <property type="project" value="UniProtKB-SubCell"/>
</dbReference>
<dbReference type="InterPro" id="IPR043502">
    <property type="entry name" value="DNA/RNA_pol_sf"/>
</dbReference>
<accession>A0A8S3V1T2</accession>
<keyword evidence="3" id="KW-0812">Transmembrane</keyword>
<dbReference type="InterPro" id="IPR046791">
    <property type="entry name" value="Polycystin_dom"/>
</dbReference>
<dbReference type="EMBL" id="CAJPWZ010002911">
    <property type="protein sequence ID" value="CAG2247558.1"/>
    <property type="molecule type" value="Genomic_DNA"/>
</dbReference>
<evidence type="ECO:0000256" key="3">
    <source>
        <dbReference type="ARBA" id="ARBA00022692"/>
    </source>
</evidence>
<dbReference type="InterPro" id="IPR036691">
    <property type="entry name" value="Endo/exonu/phosph_ase_sf"/>
</dbReference>
<evidence type="ECO:0000313" key="9">
    <source>
        <dbReference type="Proteomes" id="UP000683360"/>
    </source>
</evidence>
<evidence type="ECO:0000256" key="1">
    <source>
        <dbReference type="ARBA" id="ARBA00004141"/>
    </source>
</evidence>
<dbReference type="PANTHER" id="PTHR33395:SF22">
    <property type="entry name" value="REVERSE TRANSCRIPTASE DOMAIN-CONTAINING PROTEIN"/>
    <property type="match status" value="1"/>
</dbReference>
<name>A0A8S3V1T2_MYTED</name>
<keyword evidence="5" id="KW-0472">Membrane</keyword>
<comment type="caution">
    <text evidence="8">The sequence shown here is derived from an EMBL/GenBank/DDBJ whole genome shotgun (WGS) entry which is preliminary data.</text>
</comment>
<dbReference type="Proteomes" id="UP000683360">
    <property type="component" value="Unassembled WGS sequence"/>
</dbReference>
<dbReference type="Pfam" id="PF20519">
    <property type="entry name" value="Polycystin_dom"/>
    <property type="match status" value="1"/>
</dbReference>
<dbReference type="AlphaFoldDB" id="A0A8S3V1T2"/>
<dbReference type="OrthoDB" id="6118220at2759"/>
<evidence type="ECO:0000256" key="2">
    <source>
        <dbReference type="ARBA" id="ARBA00007200"/>
    </source>
</evidence>
<dbReference type="Pfam" id="PF14529">
    <property type="entry name" value="Exo_endo_phos_2"/>
    <property type="match status" value="1"/>
</dbReference>
<dbReference type="GO" id="GO:0003824">
    <property type="term" value="F:catalytic activity"/>
    <property type="evidence" value="ECO:0007669"/>
    <property type="project" value="InterPro"/>
</dbReference>
<reference evidence="8" key="1">
    <citation type="submission" date="2021-03" db="EMBL/GenBank/DDBJ databases">
        <authorList>
            <person name="Bekaert M."/>
        </authorList>
    </citation>
    <scope>NUCLEOTIDE SEQUENCE</scope>
</reference>
<keyword evidence="4" id="KW-1133">Transmembrane helix</keyword>
<dbReference type="SUPFAM" id="SSF56672">
    <property type="entry name" value="DNA/RNA polymerases"/>
    <property type="match status" value="1"/>
</dbReference>
<evidence type="ECO:0000259" key="7">
    <source>
        <dbReference type="PROSITE" id="PS50878"/>
    </source>
</evidence>
<proteinExistence type="inferred from homology"/>
<feature type="domain" description="Reverse transcriptase" evidence="7">
    <location>
        <begin position="548"/>
        <end position="974"/>
    </location>
</feature>
<dbReference type="Gene3D" id="3.60.10.10">
    <property type="entry name" value="Endonuclease/exonuclease/phosphatase"/>
    <property type="match status" value="1"/>
</dbReference>